<protein>
    <submittedName>
        <fullName evidence="1">Uncharacterized protein</fullName>
    </submittedName>
</protein>
<feature type="non-terminal residue" evidence="1">
    <location>
        <position position="1"/>
    </location>
</feature>
<comment type="caution">
    <text evidence="1">The sequence shown here is derived from an EMBL/GenBank/DDBJ whole genome shotgun (WGS) entry which is preliminary data.</text>
</comment>
<dbReference type="AlphaFoldDB" id="A0AA38LL38"/>
<evidence type="ECO:0000313" key="2">
    <source>
        <dbReference type="Proteomes" id="UP000824469"/>
    </source>
</evidence>
<dbReference type="Proteomes" id="UP000824469">
    <property type="component" value="Unassembled WGS sequence"/>
</dbReference>
<feature type="non-terminal residue" evidence="1">
    <location>
        <position position="93"/>
    </location>
</feature>
<evidence type="ECO:0000313" key="1">
    <source>
        <dbReference type="EMBL" id="KAH9326630.1"/>
    </source>
</evidence>
<sequence length="93" mass="10341">KVGGEIHMDWSKARILVKGVMQTLELESQKKYLVTNFEDPKAQIIFKSSIMGNYFLSIESDKMVVLVQEEDLNKIWTLQIDGSCVTSGCGAGA</sequence>
<dbReference type="EMBL" id="JAHRHJ020000002">
    <property type="protein sequence ID" value="KAH9326630.1"/>
    <property type="molecule type" value="Genomic_DNA"/>
</dbReference>
<accession>A0AA38LL38</accession>
<name>A0AA38LL38_TAXCH</name>
<gene>
    <name evidence="1" type="ORF">KI387_006808</name>
</gene>
<keyword evidence="2" id="KW-1185">Reference proteome</keyword>
<proteinExistence type="predicted"/>
<reference evidence="1 2" key="1">
    <citation type="journal article" date="2021" name="Nat. Plants">
        <title>The Taxus genome provides insights into paclitaxel biosynthesis.</title>
        <authorList>
            <person name="Xiong X."/>
            <person name="Gou J."/>
            <person name="Liao Q."/>
            <person name="Li Y."/>
            <person name="Zhou Q."/>
            <person name="Bi G."/>
            <person name="Li C."/>
            <person name="Du R."/>
            <person name="Wang X."/>
            <person name="Sun T."/>
            <person name="Guo L."/>
            <person name="Liang H."/>
            <person name="Lu P."/>
            <person name="Wu Y."/>
            <person name="Zhang Z."/>
            <person name="Ro D.K."/>
            <person name="Shang Y."/>
            <person name="Huang S."/>
            <person name="Yan J."/>
        </authorList>
    </citation>
    <scope>NUCLEOTIDE SEQUENCE [LARGE SCALE GENOMIC DNA]</scope>
    <source>
        <strain evidence="1">Ta-2019</strain>
    </source>
</reference>
<organism evidence="1 2">
    <name type="scientific">Taxus chinensis</name>
    <name type="common">Chinese yew</name>
    <name type="synonym">Taxus wallichiana var. chinensis</name>
    <dbReference type="NCBI Taxonomy" id="29808"/>
    <lineage>
        <taxon>Eukaryota</taxon>
        <taxon>Viridiplantae</taxon>
        <taxon>Streptophyta</taxon>
        <taxon>Embryophyta</taxon>
        <taxon>Tracheophyta</taxon>
        <taxon>Spermatophyta</taxon>
        <taxon>Pinopsida</taxon>
        <taxon>Pinidae</taxon>
        <taxon>Conifers II</taxon>
        <taxon>Cupressales</taxon>
        <taxon>Taxaceae</taxon>
        <taxon>Taxus</taxon>
    </lineage>
</organism>